<dbReference type="EMBL" id="JACVVK020000006">
    <property type="protein sequence ID" value="KAK7506577.1"/>
    <property type="molecule type" value="Genomic_DNA"/>
</dbReference>
<name>A0ABD0M5M8_9CAEN</name>
<dbReference type="Proteomes" id="UP001519460">
    <property type="component" value="Unassembled WGS sequence"/>
</dbReference>
<organism evidence="1 2">
    <name type="scientific">Batillaria attramentaria</name>
    <dbReference type="NCBI Taxonomy" id="370345"/>
    <lineage>
        <taxon>Eukaryota</taxon>
        <taxon>Metazoa</taxon>
        <taxon>Spiralia</taxon>
        <taxon>Lophotrochozoa</taxon>
        <taxon>Mollusca</taxon>
        <taxon>Gastropoda</taxon>
        <taxon>Caenogastropoda</taxon>
        <taxon>Sorbeoconcha</taxon>
        <taxon>Cerithioidea</taxon>
        <taxon>Batillariidae</taxon>
        <taxon>Batillaria</taxon>
    </lineage>
</organism>
<sequence length="125" mass="13960">MPVASFRITKITTTLIASRRRTFDGSDLSLRYTSFAHACVGIFTVCKIAASERRRFAYSVGQCKSSHALPSLALASTEHDRCIPPTFLPPYPYPPPTPPFNYKYQTPCEPLNSYPTHVLLTFASE</sequence>
<keyword evidence="2" id="KW-1185">Reference proteome</keyword>
<evidence type="ECO:0000313" key="2">
    <source>
        <dbReference type="Proteomes" id="UP001519460"/>
    </source>
</evidence>
<accession>A0ABD0M5M8</accession>
<proteinExistence type="predicted"/>
<comment type="caution">
    <text evidence="1">The sequence shown here is derived from an EMBL/GenBank/DDBJ whole genome shotgun (WGS) entry which is preliminary data.</text>
</comment>
<gene>
    <name evidence="1" type="ORF">BaRGS_00002052</name>
</gene>
<evidence type="ECO:0000313" key="1">
    <source>
        <dbReference type="EMBL" id="KAK7506577.1"/>
    </source>
</evidence>
<reference evidence="1 2" key="1">
    <citation type="journal article" date="2023" name="Sci. Data">
        <title>Genome assembly of the Korean intertidal mud-creeper Batillaria attramentaria.</title>
        <authorList>
            <person name="Patra A.K."/>
            <person name="Ho P.T."/>
            <person name="Jun S."/>
            <person name="Lee S.J."/>
            <person name="Kim Y."/>
            <person name="Won Y.J."/>
        </authorList>
    </citation>
    <scope>NUCLEOTIDE SEQUENCE [LARGE SCALE GENOMIC DNA]</scope>
    <source>
        <strain evidence="1">Wonlab-2016</strain>
    </source>
</reference>
<dbReference type="AlphaFoldDB" id="A0ABD0M5M8"/>
<protein>
    <submittedName>
        <fullName evidence="1">Uncharacterized protein</fullName>
    </submittedName>
</protein>